<protein>
    <recommendedName>
        <fullName evidence="3">Glycosyltransferase</fullName>
    </recommendedName>
</protein>
<reference evidence="2" key="1">
    <citation type="submission" date="2021-01" db="EMBL/GenBank/DDBJ databases">
        <title>Complete Genome Sequence of Thermus thermophilus Strain HB5018, Isolated from Mine Onsen Hot Spring.</title>
        <authorList>
            <person name="Miyazaki K."/>
            <person name="Moriya T."/>
            <person name="Nemoto N."/>
            <person name="Oshima T."/>
            <person name="Yura K."/>
            <person name="Bessho Y."/>
        </authorList>
    </citation>
    <scope>NUCLEOTIDE SEQUENCE [LARGE SCALE GENOMIC DNA]</scope>
    <source>
        <strain evidence="2">HB5018</strain>
    </source>
</reference>
<dbReference type="EMBL" id="AP024270">
    <property type="protein sequence ID" value="BCP65738.1"/>
    <property type="molecule type" value="Genomic_DNA"/>
</dbReference>
<gene>
    <name evidence="1" type="ORF">TthHB5018_06720</name>
</gene>
<evidence type="ECO:0000313" key="1">
    <source>
        <dbReference type="EMBL" id="BCP65738.1"/>
    </source>
</evidence>
<sequence length="79" mass="8913">MESLAAGTAAVSGRYPPLYDVLGDKIYYCNPFSEKSIRETVLEAYEKGPKPGSVEFVRTELTWDKVGEHLEAIYQEVLR</sequence>
<dbReference type="AlphaFoldDB" id="A0A7R7YHZ8"/>
<dbReference type="SUPFAM" id="SSF53756">
    <property type="entry name" value="UDP-Glycosyltransferase/glycogen phosphorylase"/>
    <property type="match status" value="1"/>
</dbReference>
<dbReference type="Proteomes" id="UP000596099">
    <property type="component" value="Chromosome"/>
</dbReference>
<accession>A0A7R7YHZ8</accession>
<name>A0A7R7YHZ8_THETH</name>
<evidence type="ECO:0008006" key="3">
    <source>
        <dbReference type="Google" id="ProtNLM"/>
    </source>
</evidence>
<evidence type="ECO:0000313" key="2">
    <source>
        <dbReference type="Proteomes" id="UP000596099"/>
    </source>
</evidence>
<organism evidence="1 2">
    <name type="scientific">Thermus thermophilus</name>
    <dbReference type="NCBI Taxonomy" id="274"/>
    <lineage>
        <taxon>Bacteria</taxon>
        <taxon>Thermotogati</taxon>
        <taxon>Deinococcota</taxon>
        <taxon>Deinococci</taxon>
        <taxon>Thermales</taxon>
        <taxon>Thermaceae</taxon>
        <taxon>Thermus</taxon>
    </lineage>
</organism>
<proteinExistence type="predicted"/>